<dbReference type="AntiFam" id="ANF00029">
    <property type="entry name" value="Antisense to 16S rRNA"/>
</dbReference>
<protein>
    <submittedName>
        <fullName evidence="1">Uncharacterized protein</fullName>
    </submittedName>
</protein>
<evidence type="ECO:0000313" key="1">
    <source>
        <dbReference type="EMBL" id="SVA67983.1"/>
    </source>
</evidence>
<organism evidence="1">
    <name type="scientific">marine metagenome</name>
    <dbReference type="NCBI Taxonomy" id="408172"/>
    <lineage>
        <taxon>unclassified sequences</taxon>
        <taxon>metagenomes</taxon>
        <taxon>ecological metagenomes</taxon>
    </lineage>
</organism>
<gene>
    <name evidence="1" type="ORF">METZ01_LOCUS120837</name>
</gene>
<dbReference type="AlphaFoldDB" id="A0A381XUS2"/>
<accession>A0A381XUS2</accession>
<name>A0A381XUS2_9ZZZZ</name>
<proteinExistence type="predicted"/>
<reference evidence="1" key="1">
    <citation type="submission" date="2018-05" db="EMBL/GenBank/DDBJ databases">
        <authorList>
            <person name="Lanie J.A."/>
            <person name="Ng W.-L."/>
            <person name="Kazmierczak K.M."/>
            <person name="Andrzejewski T.M."/>
            <person name="Davidsen T.M."/>
            <person name="Wayne K.J."/>
            <person name="Tettelin H."/>
            <person name="Glass J.I."/>
            <person name="Rusch D."/>
            <person name="Podicherti R."/>
            <person name="Tsui H.-C.T."/>
            <person name="Winkler M.E."/>
        </authorList>
    </citation>
    <scope>NUCLEOTIDE SEQUENCE</scope>
</reference>
<sequence>MAYATTVYLLRKEVIQPQVPLRLPCYDFIPITNHTFGTCLLAVNAATSGTIDFHDVTGGVYKAWERIHAVVADTALLAIPPSCRRVAAYNLNWA</sequence>
<dbReference type="EMBL" id="UINC01016306">
    <property type="protein sequence ID" value="SVA67983.1"/>
    <property type="molecule type" value="Genomic_DNA"/>
</dbReference>